<organism evidence="3 4">
    <name type="scientific">Gemmatirosa kalamazoonensis</name>
    <dbReference type="NCBI Taxonomy" id="861299"/>
    <lineage>
        <taxon>Bacteria</taxon>
        <taxon>Pseudomonadati</taxon>
        <taxon>Gemmatimonadota</taxon>
        <taxon>Gemmatimonadia</taxon>
        <taxon>Gemmatimonadales</taxon>
        <taxon>Gemmatimonadaceae</taxon>
        <taxon>Gemmatirosa</taxon>
    </lineage>
</organism>
<dbReference type="CDD" id="cd06779">
    <property type="entry name" value="cpPDZ_Deg_HtrA-like"/>
    <property type="match status" value="1"/>
</dbReference>
<dbReference type="SMART" id="SM00228">
    <property type="entry name" value="PDZ"/>
    <property type="match status" value="2"/>
</dbReference>
<name>W0RHQ7_9BACT</name>
<dbReference type="PROSITE" id="PS50106">
    <property type="entry name" value="PDZ"/>
    <property type="match status" value="2"/>
</dbReference>
<dbReference type="PANTHER" id="PTHR32060:SF30">
    <property type="entry name" value="CARBOXY-TERMINAL PROCESSING PROTEASE CTPA"/>
    <property type="match status" value="1"/>
</dbReference>
<proteinExistence type="predicted"/>
<accession>W0RHQ7</accession>
<dbReference type="SUPFAM" id="SSF50156">
    <property type="entry name" value="PDZ domain-like"/>
    <property type="match status" value="2"/>
</dbReference>
<dbReference type="KEGG" id="gba:J421_2425"/>
<evidence type="ECO:0000256" key="1">
    <source>
        <dbReference type="SAM" id="SignalP"/>
    </source>
</evidence>
<keyword evidence="1" id="KW-0732">Signal</keyword>
<dbReference type="GO" id="GO:0004175">
    <property type="term" value="F:endopeptidase activity"/>
    <property type="evidence" value="ECO:0007669"/>
    <property type="project" value="TreeGrafter"/>
</dbReference>
<keyword evidence="4" id="KW-1185">Reference proteome</keyword>
<dbReference type="eggNOG" id="COG0265">
    <property type="taxonomic scope" value="Bacteria"/>
</dbReference>
<evidence type="ECO:0000259" key="2">
    <source>
        <dbReference type="PROSITE" id="PS50106"/>
    </source>
</evidence>
<feature type="signal peptide" evidence="1">
    <location>
        <begin position="1"/>
        <end position="26"/>
    </location>
</feature>
<feature type="chain" id="PRO_5004795572" evidence="1">
    <location>
        <begin position="27"/>
        <end position="394"/>
    </location>
</feature>
<dbReference type="InterPro" id="IPR036034">
    <property type="entry name" value="PDZ_sf"/>
</dbReference>
<protein>
    <submittedName>
        <fullName evidence="3">PDZ/DHR/GLGF domain protein</fullName>
    </submittedName>
</protein>
<dbReference type="OrthoDB" id="5953789at2"/>
<dbReference type="Proteomes" id="UP000019151">
    <property type="component" value="Chromosome"/>
</dbReference>
<dbReference type="Pfam" id="PF13180">
    <property type="entry name" value="PDZ_2"/>
    <property type="match status" value="1"/>
</dbReference>
<feature type="domain" description="PDZ" evidence="2">
    <location>
        <begin position="192"/>
        <end position="250"/>
    </location>
</feature>
<dbReference type="Pfam" id="PF00595">
    <property type="entry name" value="PDZ"/>
    <property type="match status" value="1"/>
</dbReference>
<evidence type="ECO:0000313" key="4">
    <source>
        <dbReference type="Proteomes" id="UP000019151"/>
    </source>
</evidence>
<dbReference type="RefSeq" id="WP_025411439.1">
    <property type="nucleotide sequence ID" value="NZ_CP007128.1"/>
</dbReference>
<dbReference type="Gene3D" id="2.30.42.10">
    <property type="match status" value="2"/>
</dbReference>
<evidence type="ECO:0000313" key="3">
    <source>
        <dbReference type="EMBL" id="AHG89962.1"/>
    </source>
</evidence>
<dbReference type="HOGENOM" id="CLU_699717_0_0_0"/>
<dbReference type="InterPro" id="IPR001478">
    <property type="entry name" value="PDZ"/>
</dbReference>
<dbReference type="STRING" id="861299.J421_2425"/>
<reference evidence="3 4" key="1">
    <citation type="journal article" date="2014" name="Genome Announc.">
        <title>Genome Sequence and Methylome of Soil Bacterium Gemmatirosa kalamazoonensis KBS708T, a Member of the Rarely Cultivated Gemmatimonadetes Phylum.</title>
        <authorList>
            <person name="Debruyn J.M."/>
            <person name="Radosevich M."/>
            <person name="Wommack K.E."/>
            <person name="Polson S.W."/>
            <person name="Hauser L.J."/>
            <person name="Fawaz M.N."/>
            <person name="Korlach J."/>
            <person name="Tsai Y.C."/>
        </authorList>
    </citation>
    <scope>NUCLEOTIDE SEQUENCE [LARGE SCALE GENOMIC DNA]</scope>
    <source>
        <strain evidence="3 4">KBS708</strain>
    </source>
</reference>
<feature type="domain" description="PDZ" evidence="2">
    <location>
        <begin position="46"/>
        <end position="107"/>
    </location>
</feature>
<dbReference type="InParanoid" id="W0RHQ7"/>
<dbReference type="PANTHER" id="PTHR32060">
    <property type="entry name" value="TAIL-SPECIFIC PROTEASE"/>
    <property type="match status" value="1"/>
</dbReference>
<dbReference type="GO" id="GO:0030288">
    <property type="term" value="C:outer membrane-bounded periplasmic space"/>
    <property type="evidence" value="ECO:0007669"/>
    <property type="project" value="TreeGrafter"/>
</dbReference>
<gene>
    <name evidence="3" type="ORF">J421_2425</name>
</gene>
<dbReference type="GO" id="GO:0007165">
    <property type="term" value="P:signal transduction"/>
    <property type="evidence" value="ECO:0007669"/>
    <property type="project" value="TreeGrafter"/>
</dbReference>
<dbReference type="AlphaFoldDB" id="W0RHQ7"/>
<sequence length="394" mass="41827">MRPTVYLTAAAALAAASLLAPHTAAAQDAGSRRTYETLVQALGPGGVSIWRSDDSTRAVLGISLAPARSSSDTIGVRIADVAEDGPAAKAGIEEGDRIVSIDGTTLRVDPADADDPVFRDLGSRRLQRALAKHKPGDEVSLVVQRGRETRTVRVKTVAASSLEPSRAYGVGFGPGGSTIFRSGASARAWADSIRTRMEQRPALGLTVGTTGSRRDTLGLFVSSVATDGPAEKAGIVEGARIAGIDGVDLRLSRDDAEDPEFSALRARRFTRELEKHKAGDDITLRVWQSGSLRTLTVKAARAADVWKNRSGFAFSFGDGDGAIALPRTPVAPLLPSTPMRMDVPSLRVLPRTWMSAPVRPALPRASVRTTSFVTPRVVVPRAVAVPRARRVIEM</sequence>
<dbReference type="EMBL" id="CP007128">
    <property type="protein sequence ID" value="AHG89962.1"/>
    <property type="molecule type" value="Genomic_DNA"/>
</dbReference>